<dbReference type="Proteomes" id="UP000221384">
    <property type="component" value="Unassembled WGS sequence"/>
</dbReference>
<evidence type="ECO:0000313" key="2">
    <source>
        <dbReference type="Proteomes" id="UP000221384"/>
    </source>
</evidence>
<accession>A0ABX4LNE6</accession>
<keyword evidence="2" id="KW-1185">Reference proteome</keyword>
<sequence>MKLKNLINEVDEIKNPLSKGNKKKLRDTLSQMFDVIEKFEKNGKIDGKSDKDKIDVLKNVISDMVKQSDREKIIKGDG</sequence>
<reference evidence="1 2" key="1">
    <citation type="submission" date="2017-09" db="EMBL/GenBank/DDBJ databases">
        <authorList>
            <person name="Perez-Cataluna A."/>
            <person name="Figueras M.J."/>
            <person name="Salas-Masso N."/>
        </authorList>
    </citation>
    <scope>NUCLEOTIDE SEQUENCE [LARGE SCALE GENOMIC DNA]</scope>
    <source>
        <strain evidence="1 2">F138-33</strain>
    </source>
</reference>
<name>A0ABX4LNE6_9BACT</name>
<evidence type="ECO:0000313" key="1">
    <source>
        <dbReference type="EMBL" id="PHO09085.1"/>
    </source>
</evidence>
<comment type="caution">
    <text evidence="1">The sequence shown here is derived from an EMBL/GenBank/DDBJ whole genome shotgun (WGS) entry which is preliminary data.</text>
</comment>
<organism evidence="1 2">
    <name type="scientific">Malaciobacter canalis</name>
    <dbReference type="NCBI Taxonomy" id="1912871"/>
    <lineage>
        <taxon>Bacteria</taxon>
        <taxon>Pseudomonadati</taxon>
        <taxon>Campylobacterota</taxon>
        <taxon>Epsilonproteobacteria</taxon>
        <taxon>Campylobacterales</taxon>
        <taxon>Arcobacteraceae</taxon>
        <taxon>Malaciobacter</taxon>
    </lineage>
</organism>
<gene>
    <name evidence="1" type="ORF">CPG37_10835</name>
</gene>
<protein>
    <submittedName>
        <fullName evidence="1">Uncharacterized protein</fullName>
    </submittedName>
</protein>
<dbReference type="RefSeq" id="WP_099334974.1">
    <property type="nucleotide sequence ID" value="NZ_CP042812.1"/>
</dbReference>
<proteinExistence type="predicted"/>
<dbReference type="EMBL" id="NWVW01000014">
    <property type="protein sequence ID" value="PHO09085.1"/>
    <property type="molecule type" value="Genomic_DNA"/>
</dbReference>